<comment type="similarity">
    <text evidence="1">Belongs to the amidase family.</text>
</comment>
<sequence length="468" mass="49690">MSTDLNHCDATELAELIRTRRASSVEVVQAHLERIEAADSRINAVVTLADGALDAARAADEELAAGAEVGPLHGVPFTVKDSFDTAGVLTQRGSPIFAGRIPDTDATSVARMKGAGAILLAKTNLPEFAYWIESDNLLTGRTNNPWDLDRSSGGSSGGESAAIAAGMSPLGIASDLSISVRGPAADTGIAGLKPTHGRIPMTGVWPREPRRDWHVGPMARTIRDLALAYSILAGPDGADGFATVPREFDAGLGASPDRPVRVGWLVDSGLGPIDAEIAATVQEAADALRGAGVRVEAVGIPALERDNPLELFTRQHVMEMKPAFREITAGHEDQMFTYSTSMLAVPDTSVEDYVLAEQGIERLRDGFAEYFQRYDALLLPVTSIPAHAHGLTQFTVDGRTVNAFHVMSATVPFNLTGLPALSMRFGTSSDGMPIAVQLAANWHSESTILYIASLLESLSPVRNQHPAL</sequence>
<feature type="domain" description="Amidase" evidence="2">
    <location>
        <begin position="26"/>
        <end position="449"/>
    </location>
</feature>
<evidence type="ECO:0000259" key="2">
    <source>
        <dbReference type="Pfam" id="PF01425"/>
    </source>
</evidence>
<evidence type="ECO:0000256" key="1">
    <source>
        <dbReference type="ARBA" id="ARBA00009199"/>
    </source>
</evidence>
<gene>
    <name evidence="3" type="ORF">J2853_002923</name>
</gene>
<accession>A0ABT9QAM9</accession>
<proteinExistence type="inferred from homology"/>
<dbReference type="InterPro" id="IPR000120">
    <property type="entry name" value="Amidase"/>
</dbReference>
<keyword evidence="3" id="KW-0436">Ligase</keyword>
<dbReference type="Proteomes" id="UP001225356">
    <property type="component" value="Unassembled WGS sequence"/>
</dbReference>
<comment type="caution">
    <text evidence="3">The sequence shown here is derived from an EMBL/GenBank/DDBJ whole genome shotgun (WGS) entry which is preliminary data.</text>
</comment>
<dbReference type="RefSeq" id="WP_307558028.1">
    <property type="nucleotide sequence ID" value="NZ_JAUSQU010000001.1"/>
</dbReference>
<evidence type="ECO:0000313" key="4">
    <source>
        <dbReference type="Proteomes" id="UP001225356"/>
    </source>
</evidence>
<dbReference type="GO" id="GO:0050566">
    <property type="term" value="F:asparaginyl-tRNA synthase (glutamine-hydrolyzing) activity"/>
    <property type="evidence" value="ECO:0007669"/>
    <property type="project" value="UniProtKB-EC"/>
</dbReference>
<dbReference type="EMBL" id="JAUSQU010000001">
    <property type="protein sequence ID" value="MDP9843712.1"/>
    <property type="molecule type" value="Genomic_DNA"/>
</dbReference>
<dbReference type="EC" id="6.3.5.6" evidence="3"/>
<dbReference type="Gene3D" id="3.90.1300.10">
    <property type="entry name" value="Amidase signature (AS) domain"/>
    <property type="match status" value="1"/>
</dbReference>
<evidence type="ECO:0000313" key="3">
    <source>
        <dbReference type="EMBL" id="MDP9843712.1"/>
    </source>
</evidence>
<dbReference type="Pfam" id="PF01425">
    <property type="entry name" value="Amidase"/>
    <property type="match status" value="1"/>
</dbReference>
<name>A0ABT9QAM9_9ACTN</name>
<dbReference type="InterPro" id="IPR023631">
    <property type="entry name" value="Amidase_dom"/>
</dbReference>
<dbReference type="EC" id="6.3.5.7" evidence="3"/>
<dbReference type="PANTHER" id="PTHR11895:SF7">
    <property type="entry name" value="GLUTAMYL-TRNA(GLN) AMIDOTRANSFERASE SUBUNIT A, MITOCHONDRIAL"/>
    <property type="match status" value="1"/>
</dbReference>
<keyword evidence="4" id="KW-1185">Reference proteome</keyword>
<organism evidence="3 4">
    <name type="scientific">Streptosporangium lutulentum</name>
    <dbReference type="NCBI Taxonomy" id="1461250"/>
    <lineage>
        <taxon>Bacteria</taxon>
        <taxon>Bacillati</taxon>
        <taxon>Actinomycetota</taxon>
        <taxon>Actinomycetes</taxon>
        <taxon>Streptosporangiales</taxon>
        <taxon>Streptosporangiaceae</taxon>
        <taxon>Streptosporangium</taxon>
    </lineage>
</organism>
<dbReference type="SUPFAM" id="SSF75304">
    <property type="entry name" value="Amidase signature (AS) enzymes"/>
    <property type="match status" value="1"/>
</dbReference>
<dbReference type="InterPro" id="IPR036928">
    <property type="entry name" value="AS_sf"/>
</dbReference>
<protein>
    <submittedName>
        <fullName evidence="3">Aspartyl-tRNA(Asn)/glutamyl-tRNA(Gln) amidotransferase subunit A</fullName>
        <ecNumber evidence="3">6.3.5.6</ecNumber>
        <ecNumber evidence="3">6.3.5.7</ecNumber>
    </submittedName>
</protein>
<dbReference type="PANTHER" id="PTHR11895">
    <property type="entry name" value="TRANSAMIDASE"/>
    <property type="match status" value="1"/>
</dbReference>
<reference evidence="3 4" key="1">
    <citation type="submission" date="2023-07" db="EMBL/GenBank/DDBJ databases">
        <title>Sequencing the genomes of 1000 actinobacteria strains.</title>
        <authorList>
            <person name="Klenk H.-P."/>
        </authorList>
    </citation>
    <scope>NUCLEOTIDE SEQUENCE [LARGE SCALE GENOMIC DNA]</scope>
    <source>
        <strain evidence="3 4">DSM 46740</strain>
    </source>
</reference>
<dbReference type="GO" id="GO:0050567">
    <property type="term" value="F:glutaminyl-tRNA synthase (glutamine-hydrolyzing) activity"/>
    <property type="evidence" value="ECO:0007669"/>
    <property type="project" value="UniProtKB-EC"/>
</dbReference>